<reference evidence="1" key="1">
    <citation type="journal article" date="2021" name="Environ. Microbiol.">
        <title>Gene family expansions and transcriptome signatures uncover fungal adaptations to wood decay.</title>
        <authorList>
            <person name="Hage H."/>
            <person name="Miyauchi S."/>
            <person name="Viragh M."/>
            <person name="Drula E."/>
            <person name="Min B."/>
            <person name="Chaduli D."/>
            <person name="Navarro D."/>
            <person name="Favel A."/>
            <person name="Norest M."/>
            <person name="Lesage-Meessen L."/>
            <person name="Balint B."/>
            <person name="Merenyi Z."/>
            <person name="de Eugenio L."/>
            <person name="Morin E."/>
            <person name="Martinez A.T."/>
            <person name="Baldrian P."/>
            <person name="Stursova M."/>
            <person name="Martinez M.J."/>
            <person name="Novotny C."/>
            <person name="Magnuson J.K."/>
            <person name="Spatafora J.W."/>
            <person name="Maurice S."/>
            <person name="Pangilinan J."/>
            <person name="Andreopoulos W."/>
            <person name="LaButti K."/>
            <person name="Hundley H."/>
            <person name="Na H."/>
            <person name="Kuo A."/>
            <person name="Barry K."/>
            <person name="Lipzen A."/>
            <person name="Henrissat B."/>
            <person name="Riley R."/>
            <person name="Ahrendt S."/>
            <person name="Nagy L.G."/>
            <person name="Grigoriev I.V."/>
            <person name="Martin F."/>
            <person name="Rosso M.N."/>
        </authorList>
    </citation>
    <scope>NUCLEOTIDE SEQUENCE</scope>
    <source>
        <strain evidence="1">CBS 384.51</strain>
    </source>
</reference>
<dbReference type="EMBL" id="MU274919">
    <property type="protein sequence ID" value="KAI0087065.1"/>
    <property type="molecule type" value="Genomic_DNA"/>
</dbReference>
<proteinExistence type="predicted"/>
<evidence type="ECO:0000313" key="1">
    <source>
        <dbReference type="EMBL" id="KAI0087065.1"/>
    </source>
</evidence>
<organism evidence="1 2">
    <name type="scientific">Irpex rosettiformis</name>
    <dbReference type="NCBI Taxonomy" id="378272"/>
    <lineage>
        <taxon>Eukaryota</taxon>
        <taxon>Fungi</taxon>
        <taxon>Dikarya</taxon>
        <taxon>Basidiomycota</taxon>
        <taxon>Agaricomycotina</taxon>
        <taxon>Agaricomycetes</taxon>
        <taxon>Polyporales</taxon>
        <taxon>Irpicaceae</taxon>
        <taxon>Irpex</taxon>
    </lineage>
</organism>
<keyword evidence="2" id="KW-1185">Reference proteome</keyword>
<comment type="caution">
    <text evidence="1">The sequence shown here is derived from an EMBL/GenBank/DDBJ whole genome shotgun (WGS) entry which is preliminary data.</text>
</comment>
<evidence type="ECO:0000313" key="2">
    <source>
        <dbReference type="Proteomes" id="UP001055072"/>
    </source>
</evidence>
<accession>A0ACB8TYJ4</accession>
<sequence length="254" mass="28789">MTPRRVIIVAGIGNGTGIRAFSKELGYVVALISRNEENLLNLAHEIKKNGGEAIHYTVPEYTFEAIVSAFAYFAQQLPQYEVRAALWNVTEAVRKPFLEMKKEDIQKMSDADLVAGFGFAQEAIKIFKQNDVDEHGKRGFLAFTSATGARRGSPNCTVSSPGKFALRGLSQSIAKEFHNDEIHVSHIIVDGMILTERWKAVYGDEWYAKKATEEKTLVMDADHDFQAYLYLNQQDPSGWTWELDMRPSFENWTW</sequence>
<gene>
    <name evidence="1" type="ORF">BDY19DRAFT_986181</name>
</gene>
<dbReference type="Proteomes" id="UP001055072">
    <property type="component" value="Unassembled WGS sequence"/>
</dbReference>
<name>A0ACB8TYJ4_9APHY</name>
<protein>
    <submittedName>
        <fullName evidence="1">Short-chain dehydrogenase/reductase SDR</fullName>
    </submittedName>
</protein>